<feature type="modified residue" description="4-aspartylphosphate" evidence="22">
    <location>
        <position position="71"/>
    </location>
</feature>
<dbReference type="PANTHER" id="PTHR41523:SF7">
    <property type="entry name" value="HISTIDINE KINASE"/>
    <property type="match status" value="1"/>
</dbReference>
<keyword evidence="18" id="KW-0157">Chromophore</keyword>
<dbReference type="SUPFAM" id="SSF55874">
    <property type="entry name" value="ATPase domain of HSP90 chaperone/DNA topoisomerase II/histidine kinase"/>
    <property type="match status" value="1"/>
</dbReference>
<evidence type="ECO:0000256" key="15">
    <source>
        <dbReference type="ARBA" id="ARBA00022777"/>
    </source>
</evidence>
<dbReference type="SMART" id="SM00448">
    <property type="entry name" value="REC"/>
    <property type="match status" value="1"/>
</dbReference>
<dbReference type="GO" id="GO:0009881">
    <property type="term" value="F:photoreceptor activity"/>
    <property type="evidence" value="ECO:0007669"/>
    <property type="project" value="UniProtKB-KW"/>
</dbReference>
<dbReference type="AlphaFoldDB" id="A0A3S0XMU8"/>
<dbReference type="PROSITE" id="PS50113">
    <property type="entry name" value="PAC"/>
    <property type="match status" value="1"/>
</dbReference>
<dbReference type="SUPFAM" id="SSF55785">
    <property type="entry name" value="PYP-like sensor domain (PAS domain)"/>
    <property type="match status" value="1"/>
</dbReference>
<evidence type="ECO:0000256" key="2">
    <source>
        <dbReference type="ARBA" id="ARBA00004429"/>
    </source>
</evidence>
<dbReference type="GO" id="GO:0004673">
    <property type="term" value="F:protein histidine kinase activity"/>
    <property type="evidence" value="ECO:0007669"/>
    <property type="project" value="UniProtKB-EC"/>
</dbReference>
<name>A0A3S0XMU8_9PROT</name>
<dbReference type="InterPro" id="IPR036890">
    <property type="entry name" value="HATPase_C_sf"/>
</dbReference>
<keyword evidence="17" id="KW-1133">Transmembrane helix</keyword>
<evidence type="ECO:0000256" key="20">
    <source>
        <dbReference type="ARBA" id="ARBA00023136"/>
    </source>
</evidence>
<evidence type="ECO:0000259" key="24">
    <source>
        <dbReference type="PROSITE" id="PS50113"/>
    </source>
</evidence>
<dbReference type="Gene3D" id="2.10.70.100">
    <property type="match status" value="1"/>
</dbReference>
<evidence type="ECO:0000313" key="25">
    <source>
        <dbReference type="EMBL" id="RUQ71333.1"/>
    </source>
</evidence>
<dbReference type="NCBIfam" id="TIGR00229">
    <property type="entry name" value="sensory_box"/>
    <property type="match status" value="1"/>
</dbReference>
<feature type="domain" description="Response regulatory" evidence="23">
    <location>
        <begin position="18"/>
        <end position="136"/>
    </location>
</feature>
<dbReference type="Gene3D" id="3.30.450.20">
    <property type="entry name" value="PAS domain"/>
    <property type="match status" value="1"/>
</dbReference>
<keyword evidence="14" id="KW-0547">Nucleotide-binding</keyword>
<evidence type="ECO:0000256" key="5">
    <source>
        <dbReference type="ARBA" id="ARBA00022519"/>
    </source>
</evidence>
<keyword evidence="5" id="KW-0997">Cell inner membrane</keyword>
<dbReference type="Pfam" id="PF00072">
    <property type="entry name" value="Response_reg"/>
    <property type="match status" value="1"/>
</dbReference>
<dbReference type="SMART" id="SM00911">
    <property type="entry name" value="HWE_HK"/>
    <property type="match status" value="1"/>
</dbReference>
<comment type="caution">
    <text evidence="25">The sequence shown here is derived from an EMBL/GenBank/DDBJ whole genome shotgun (WGS) entry which is preliminary data.</text>
</comment>
<gene>
    <name evidence="25" type="ORF">EJ913_11755</name>
</gene>
<dbReference type="EC" id="2.7.13.3" evidence="3"/>
<evidence type="ECO:0000256" key="10">
    <source>
        <dbReference type="ARBA" id="ARBA00022643"/>
    </source>
</evidence>
<dbReference type="PANTHER" id="PTHR41523">
    <property type="entry name" value="TWO-COMPONENT SYSTEM SENSOR PROTEIN"/>
    <property type="match status" value="1"/>
</dbReference>
<evidence type="ECO:0000256" key="1">
    <source>
        <dbReference type="ARBA" id="ARBA00000085"/>
    </source>
</evidence>
<dbReference type="SMART" id="SM00086">
    <property type="entry name" value="PAC"/>
    <property type="match status" value="1"/>
</dbReference>
<evidence type="ECO:0000256" key="22">
    <source>
        <dbReference type="PROSITE-ProRule" id="PRU00169"/>
    </source>
</evidence>
<dbReference type="Proteomes" id="UP000280346">
    <property type="component" value="Unassembled WGS sequence"/>
</dbReference>
<dbReference type="Gene3D" id="3.30.565.10">
    <property type="entry name" value="Histidine kinase-like ATPase, C-terminal domain"/>
    <property type="match status" value="1"/>
</dbReference>
<dbReference type="InterPro" id="IPR011102">
    <property type="entry name" value="Sig_transdc_His_kinase_HWE"/>
</dbReference>
<keyword evidence="10" id="KW-0288">FMN</keyword>
<keyword evidence="21" id="KW-0675">Receptor</keyword>
<dbReference type="Gene3D" id="3.40.50.2300">
    <property type="match status" value="1"/>
</dbReference>
<evidence type="ECO:0000256" key="21">
    <source>
        <dbReference type="ARBA" id="ARBA00023170"/>
    </source>
</evidence>
<accession>A0A3S0XMU8</accession>
<keyword evidence="13" id="KW-0677">Repeat</keyword>
<dbReference type="CDD" id="cd00156">
    <property type="entry name" value="REC"/>
    <property type="match status" value="1"/>
</dbReference>
<dbReference type="InterPro" id="IPR000014">
    <property type="entry name" value="PAS"/>
</dbReference>
<evidence type="ECO:0000259" key="23">
    <source>
        <dbReference type="PROSITE" id="PS50110"/>
    </source>
</evidence>
<evidence type="ECO:0000256" key="18">
    <source>
        <dbReference type="ARBA" id="ARBA00022991"/>
    </source>
</evidence>
<keyword evidence="9" id="KW-0285">Flavoprotein</keyword>
<keyword evidence="7 22" id="KW-0597">Phosphoprotein</keyword>
<organism evidence="25 26">
    <name type="scientific">Azospirillum doebereinerae</name>
    <dbReference type="NCBI Taxonomy" id="92933"/>
    <lineage>
        <taxon>Bacteria</taxon>
        <taxon>Pseudomonadati</taxon>
        <taxon>Pseudomonadota</taxon>
        <taxon>Alphaproteobacteria</taxon>
        <taxon>Rhodospirillales</taxon>
        <taxon>Azospirillaceae</taxon>
        <taxon>Azospirillum</taxon>
    </lineage>
</organism>
<comment type="catalytic activity">
    <reaction evidence="1">
        <text>ATP + protein L-histidine = ADP + protein N-phospho-L-histidine.</text>
        <dbReference type="EC" id="2.7.13.3"/>
    </reaction>
</comment>
<evidence type="ECO:0000256" key="7">
    <source>
        <dbReference type="ARBA" id="ARBA00022553"/>
    </source>
</evidence>
<proteinExistence type="predicted"/>
<keyword evidence="12" id="KW-0812">Transmembrane</keyword>
<keyword evidence="11" id="KW-0808">Transferase</keyword>
<evidence type="ECO:0000256" key="9">
    <source>
        <dbReference type="ARBA" id="ARBA00022630"/>
    </source>
</evidence>
<keyword evidence="20" id="KW-0472">Membrane</keyword>
<dbReference type="FunFam" id="2.10.70.100:FF:000001">
    <property type="entry name" value="Sensory transduction histidine kinase"/>
    <property type="match status" value="1"/>
</dbReference>
<dbReference type="Pfam" id="PF07536">
    <property type="entry name" value="HWE_HK"/>
    <property type="match status" value="1"/>
</dbReference>
<evidence type="ECO:0000256" key="6">
    <source>
        <dbReference type="ARBA" id="ARBA00022543"/>
    </source>
</evidence>
<evidence type="ECO:0000256" key="14">
    <source>
        <dbReference type="ARBA" id="ARBA00022741"/>
    </source>
</evidence>
<comment type="subcellular location">
    <subcellularLocation>
        <location evidence="2">Cell inner membrane</location>
        <topology evidence="2">Multi-pass membrane protein</topology>
    </subcellularLocation>
</comment>
<evidence type="ECO:0000256" key="12">
    <source>
        <dbReference type="ARBA" id="ARBA00022692"/>
    </source>
</evidence>
<dbReference type="InterPro" id="IPR035965">
    <property type="entry name" value="PAS-like_dom_sf"/>
</dbReference>
<evidence type="ECO:0000313" key="26">
    <source>
        <dbReference type="Proteomes" id="UP000280346"/>
    </source>
</evidence>
<dbReference type="GO" id="GO:0005886">
    <property type="term" value="C:plasma membrane"/>
    <property type="evidence" value="ECO:0007669"/>
    <property type="project" value="UniProtKB-SubCell"/>
</dbReference>
<reference evidence="25 26" key="1">
    <citation type="submission" date="2018-12" db="EMBL/GenBank/DDBJ databases">
        <authorList>
            <person name="Yang Y."/>
        </authorList>
    </citation>
    <scope>NUCLEOTIDE SEQUENCE [LARGE SCALE GENOMIC DNA]</scope>
    <source>
        <strain evidence="25 26">GSF71</strain>
    </source>
</reference>
<evidence type="ECO:0000256" key="4">
    <source>
        <dbReference type="ARBA" id="ARBA00022475"/>
    </source>
</evidence>
<evidence type="ECO:0000256" key="13">
    <source>
        <dbReference type="ARBA" id="ARBA00022737"/>
    </source>
</evidence>
<keyword evidence="4" id="KW-1003">Cell membrane</keyword>
<dbReference type="RefSeq" id="WP_126998000.1">
    <property type="nucleotide sequence ID" value="NZ_JBNPXW010000003.1"/>
</dbReference>
<keyword evidence="15" id="KW-0418">Kinase</keyword>
<keyword evidence="8" id="KW-0716">Sensory transduction</keyword>
<sequence length="479" mass="52659">MMSMIHEATTDEGVVRCRVLLLEDSPIDADLARAHLDHVDGFSFEIEHVVSRQSFLDALEQGGPFDLILSDFALPDFDGMQALDLVRERLPETPFIFVSGVLGEENAIEALKQGATDYVVKLRMQRLRLVVRRALIEARDRDRLRSAAQALQDSEAQLRYALQAGRLGAWELDLATGRMQVSDICAANFGLSDGRGLSSYETLKACILPDDLPGQQRAVQHAIDAHEDLDVEYRNVWPDGSVHWVQVRGRAVYDRNGTPTRMMGISLDVTERKQAEERQNLLLEELNHRVKNTLAIVQSIAAQTLRSAGSPAAFTEAFQARLRILSQAHDLLTREQWQGALLEEIVGLTLAPYQGAGRVRIGGPPVMLSTGVAVSLHLAFHELATNAAKYGALSVDGGRVEVTWSADGGEGDGEGRTLTLDWRESGGPPVVAPNRRGFGSRMIERALPYELDGDVVLAFAPEGLHCVLAIPLSPRVRLR</sequence>
<dbReference type="CDD" id="cd00130">
    <property type="entry name" value="PAS"/>
    <property type="match status" value="1"/>
</dbReference>
<dbReference type="EMBL" id="RZIJ01000008">
    <property type="protein sequence ID" value="RUQ71333.1"/>
    <property type="molecule type" value="Genomic_DNA"/>
</dbReference>
<keyword evidence="19" id="KW-0843">Virulence</keyword>
<keyword evidence="16" id="KW-0067">ATP-binding</keyword>
<dbReference type="SUPFAM" id="SSF52172">
    <property type="entry name" value="CheY-like"/>
    <property type="match status" value="1"/>
</dbReference>
<dbReference type="InterPro" id="IPR011006">
    <property type="entry name" value="CheY-like_superfamily"/>
</dbReference>
<evidence type="ECO:0000256" key="17">
    <source>
        <dbReference type="ARBA" id="ARBA00022989"/>
    </source>
</evidence>
<evidence type="ECO:0000256" key="3">
    <source>
        <dbReference type="ARBA" id="ARBA00012438"/>
    </source>
</evidence>
<dbReference type="Pfam" id="PF08447">
    <property type="entry name" value="PAS_3"/>
    <property type="match status" value="1"/>
</dbReference>
<keyword evidence="6" id="KW-0600">Photoreceptor protein</keyword>
<dbReference type="InterPro" id="IPR013655">
    <property type="entry name" value="PAS_fold_3"/>
</dbReference>
<evidence type="ECO:0000256" key="19">
    <source>
        <dbReference type="ARBA" id="ARBA00023026"/>
    </source>
</evidence>
<evidence type="ECO:0000256" key="8">
    <source>
        <dbReference type="ARBA" id="ARBA00022606"/>
    </source>
</evidence>
<feature type="domain" description="PAC" evidence="24">
    <location>
        <begin position="229"/>
        <end position="281"/>
    </location>
</feature>
<keyword evidence="26" id="KW-1185">Reference proteome</keyword>
<dbReference type="GO" id="GO:0000160">
    <property type="term" value="P:phosphorelay signal transduction system"/>
    <property type="evidence" value="ECO:0007669"/>
    <property type="project" value="InterPro"/>
</dbReference>
<evidence type="ECO:0000256" key="16">
    <source>
        <dbReference type="ARBA" id="ARBA00022840"/>
    </source>
</evidence>
<dbReference type="InterPro" id="IPR001610">
    <property type="entry name" value="PAC"/>
</dbReference>
<dbReference type="InterPro" id="IPR001789">
    <property type="entry name" value="Sig_transdc_resp-reg_receiver"/>
</dbReference>
<protein>
    <recommendedName>
        <fullName evidence="3">histidine kinase</fullName>
        <ecNumber evidence="3">2.7.13.3</ecNumber>
    </recommendedName>
</protein>
<dbReference type="OrthoDB" id="341208at2"/>
<dbReference type="GO" id="GO:0005524">
    <property type="term" value="F:ATP binding"/>
    <property type="evidence" value="ECO:0007669"/>
    <property type="project" value="UniProtKB-KW"/>
</dbReference>
<evidence type="ECO:0000256" key="11">
    <source>
        <dbReference type="ARBA" id="ARBA00022679"/>
    </source>
</evidence>
<dbReference type="PROSITE" id="PS50110">
    <property type="entry name" value="RESPONSE_REGULATORY"/>
    <property type="match status" value="1"/>
</dbReference>
<dbReference type="InterPro" id="IPR000700">
    <property type="entry name" value="PAS-assoc_C"/>
</dbReference>